<protein>
    <recommendedName>
        <fullName evidence="2">YCII-related domain-containing protein</fullName>
    </recommendedName>
</protein>
<proteinExistence type="inferred from homology"/>
<dbReference type="InterPro" id="IPR011008">
    <property type="entry name" value="Dimeric_a/b-barrel"/>
</dbReference>
<comment type="similarity">
    <text evidence="1">Belongs to the YciI family.</text>
</comment>
<dbReference type="RefSeq" id="WP_043803784.1">
    <property type="nucleotide sequence ID" value="NZ_AVCH01000171.1"/>
</dbReference>
<dbReference type="NCBIfam" id="NF008473">
    <property type="entry name" value="PRK11370.1"/>
    <property type="match status" value="1"/>
</dbReference>
<organism evidence="3 4">
    <name type="scientific">Arenimonas malthae CC-JY-1</name>
    <dbReference type="NCBI Taxonomy" id="1384054"/>
    <lineage>
        <taxon>Bacteria</taxon>
        <taxon>Pseudomonadati</taxon>
        <taxon>Pseudomonadota</taxon>
        <taxon>Gammaproteobacteria</taxon>
        <taxon>Lysobacterales</taxon>
        <taxon>Lysobacteraceae</taxon>
        <taxon>Arenimonas</taxon>
    </lineage>
</organism>
<evidence type="ECO:0000256" key="1">
    <source>
        <dbReference type="ARBA" id="ARBA00007689"/>
    </source>
</evidence>
<dbReference type="PANTHER" id="PTHR33606:SF3">
    <property type="entry name" value="PROTEIN YCII"/>
    <property type="match status" value="1"/>
</dbReference>
<name>A0A091B3Y8_9GAMM</name>
<evidence type="ECO:0000313" key="3">
    <source>
        <dbReference type="EMBL" id="KFN46267.1"/>
    </source>
</evidence>
<keyword evidence="4" id="KW-1185">Reference proteome</keyword>
<dbReference type="eggNOG" id="COG2350">
    <property type="taxonomic scope" value="Bacteria"/>
</dbReference>
<accession>A0A091B3Y8</accession>
<dbReference type="SUPFAM" id="SSF54909">
    <property type="entry name" value="Dimeric alpha+beta barrel"/>
    <property type="match status" value="1"/>
</dbReference>
<sequence>MWYAIIGTDRENSLAARLESRPAHLARLQALAAQGRLKLAGPLPAIDAEDPGPAGFTGSLVVAEFPDLAAAREWAEADPYLAAGVYVRVEVRPFRPVLP</sequence>
<dbReference type="PATRIC" id="fig|1384054.3.peg.1821"/>
<dbReference type="Gene3D" id="3.30.70.1060">
    <property type="entry name" value="Dimeric alpha+beta barrel"/>
    <property type="match status" value="1"/>
</dbReference>
<dbReference type="AlphaFoldDB" id="A0A091B3Y8"/>
<dbReference type="EMBL" id="AVCH01000171">
    <property type="protein sequence ID" value="KFN46267.1"/>
    <property type="molecule type" value="Genomic_DNA"/>
</dbReference>
<evidence type="ECO:0000313" key="4">
    <source>
        <dbReference type="Proteomes" id="UP000029392"/>
    </source>
</evidence>
<dbReference type="PANTHER" id="PTHR33606">
    <property type="entry name" value="PROTEIN YCII"/>
    <property type="match status" value="1"/>
</dbReference>
<dbReference type="InterPro" id="IPR005545">
    <property type="entry name" value="YCII"/>
</dbReference>
<dbReference type="InterPro" id="IPR051807">
    <property type="entry name" value="Sec-metab_biosynth-assoc"/>
</dbReference>
<feature type="domain" description="YCII-related" evidence="2">
    <location>
        <begin position="1"/>
        <end position="95"/>
    </location>
</feature>
<dbReference type="OrthoDB" id="9797014at2"/>
<evidence type="ECO:0000259" key="2">
    <source>
        <dbReference type="Pfam" id="PF03795"/>
    </source>
</evidence>
<dbReference type="STRING" id="1384054.N790_08815"/>
<gene>
    <name evidence="3" type="ORF">N790_08815</name>
</gene>
<reference evidence="3 4" key="1">
    <citation type="submission" date="2013-09" db="EMBL/GenBank/DDBJ databases">
        <title>Genome sequencing of Arenimonas malthae.</title>
        <authorList>
            <person name="Chen F."/>
            <person name="Wang G."/>
        </authorList>
    </citation>
    <scope>NUCLEOTIDE SEQUENCE [LARGE SCALE GENOMIC DNA]</scope>
    <source>
        <strain evidence="3 4">CC-JY-1</strain>
    </source>
</reference>
<comment type="caution">
    <text evidence="3">The sequence shown here is derived from an EMBL/GenBank/DDBJ whole genome shotgun (WGS) entry which is preliminary data.</text>
</comment>
<dbReference type="Proteomes" id="UP000029392">
    <property type="component" value="Unassembled WGS sequence"/>
</dbReference>
<dbReference type="Pfam" id="PF03795">
    <property type="entry name" value="YCII"/>
    <property type="match status" value="1"/>
</dbReference>